<dbReference type="RefSeq" id="WP_135645661.1">
    <property type="nucleotide sequence ID" value="NZ_RQER01000007.1"/>
</dbReference>
<keyword evidence="4" id="KW-1185">Reference proteome</keyword>
<comment type="caution">
    <text evidence="2">The sequence shown here is derived from an EMBL/GenBank/DDBJ whole genome shotgun (WGS) entry which is preliminary data.</text>
</comment>
<organism evidence="2 5">
    <name type="scientific">Leptospira langatensis</name>
    <dbReference type="NCBI Taxonomy" id="2484983"/>
    <lineage>
        <taxon>Bacteria</taxon>
        <taxon>Pseudomonadati</taxon>
        <taxon>Spirochaetota</taxon>
        <taxon>Spirochaetia</taxon>
        <taxon>Leptospirales</taxon>
        <taxon>Leptospiraceae</taxon>
        <taxon>Leptospira</taxon>
    </lineage>
</organism>
<evidence type="ECO:0000313" key="5">
    <source>
        <dbReference type="Proteomes" id="UP000297946"/>
    </source>
</evidence>
<dbReference type="AlphaFoldDB" id="A0A5F1ZUM3"/>
<accession>A0A5F1ZUM3</accession>
<name>A0A5F1ZUM3_9LEPT</name>
<evidence type="ECO:0000313" key="2">
    <source>
        <dbReference type="EMBL" id="TGK00219.1"/>
    </source>
</evidence>
<feature type="region of interest" description="Disordered" evidence="1">
    <location>
        <begin position="239"/>
        <end position="263"/>
    </location>
</feature>
<sequence>MRSKFSEKRGLPQKSSLQLLVFPPAFEMRLRNIILLLLPISSVWGRAADLPNEFLLRPWWSGGEISVFGISGPGNPKEAGAILQVPFWKTQVRSSRFVWVGGDRTNSFSQIFGLGHRIKLDRDIGLEFQLLGSPGESGFFLGSLGAHTRYVSLDFLNRRSSEGTSIGALLRSDPNSAFRLSLSYERTKTNAGIWEDKISLGFTWGIDRFLGDAQFQEKEKDFIGYASLGFSPFPSEEKAEEISSDKGSNRRIPNSKKEEQSYPSLETEELLKYGFSIGESLEIAGHSRQSQIKFKAFLGSLPEAKRRKIEALIRKKRGLK</sequence>
<dbReference type="Proteomes" id="UP000297946">
    <property type="component" value="Unassembled WGS sequence"/>
</dbReference>
<protein>
    <submittedName>
        <fullName evidence="2">Uncharacterized protein</fullName>
    </submittedName>
</protein>
<feature type="compositionally biased region" description="Basic and acidic residues" evidence="1">
    <location>
        <begin position="239"/>
        <end position="248"/>
    </location>
</feature>
<dbReference type="EMBL" id="RQGC01000006">
    <property type="protein sequence ID" value="TGL41149.1"/>
    <property type="molecule type" value="Genomic_DNA"/>
</dbReference>
<evidence type="ECO:0000313" key="3">
    <source>
        <dbReference type="EMBL" id="TGL41149.1"/>
    </source>
</evidence>
<dbReference type="Proteomes" id="UP000297273">
    <property type="component" value="Unassembled WGS sequence"/>
</dbReference>
<dbReference type="OrthoDB" id="324056at2"/>
<evidence type="ECO:0000256" key="1">
    <source>
        <dbReference type="SAM" id="MobiDB-lite"/>
    </source>
</evidence>
<dbReference type="EMBL" id="RQER01000007">
    <property type="protein sequence ID" value="TGK00219.1"/>
    <property type="molecule type" value="Genomic_DNA"/>
</dbReference>
<reference evidence="2 5" key="2">
    <citation type="journal article" date="2019" name="PLoS Negl. Trop. Dis.">
        <title>Revisiting the worldwide diversity of Leptospira species in the environment.</title>
        <authorList>
            <person name="Vincent A.T."/>
            <person name="Schiettekatte O."/>
            <person name="Bourhy P."/>
            <person name="Veyrier F.J."/>
            <person name="Picardeau M."/>
        </authorList>
    </citation>
    <scope>NUCLEOTIDE SEQUENCE [LARGE SCALE GENOMIC DNA]</scope>
    <source>
        <strain evidence="3">201702690</strain>
        <strain evidence="2 5">SSW18</strain>
    </source>
</reference>
<evidence type="ECO:0000313" key="4">
    <source>
        <dbReference type="Proteomes" id="UP000297273"/>
    </source>
</evidence>
<reference evidence="3" key="1">
    <citation type="submission" date="2018-10" db="EMBL/GenBank/DDBJ databases">
        <authorList>
            <person name="Vincent A.T."/>
            <person name="Schiettekatte O."/>
            <person name="Bourhy P."/>
            <person name="Veyrier F.J."/>
            <person name="Picardeau M."/>
        </authorList>
    </citation>
    <scope>NUCLEOTIDE SEQUENCE</scope>
    <source>
        <strain evidence="3">201702690</strain>
    </source>
</reference>
<proteinExistence type="predicted"/>
<gene>
    <name evidence="2" type="ORF">EHO57_13110</name>
    <name evidence="3" type="ORF">EHQ53_10085</name>
</gene>